<dbReference type="SUPFAM" id="SSF56059">
    <property type="entry name" value="Glutathione synthetase ATP-binding domain-like"/>
    <property type="match status" value="1"/>
</dbReference>
<feature type="non-terminal residue" evidence="2">
    <location>
        <position position="1"/>
    </location>
</feature>
<reference evidence="2" key="2">
    <citation type="submission" date="2023-08" db="EMBL/GenBank/DDBJ databases">
        <title>Vibrio cholerae Outbreaks in Tanzania Exemplify Founder Flush: Simultaneous Increases in Population Size and Genetic Diversity.</title>
        <authorList>
            <person name="Debes A.K."/>
            <person name="Mohammed A."/>
            <person name="Maseke I."/>
            <person name="Almeida M."/>
            <person name="Li S."/>
            <person name="Matimba H."/>
            <person name="Joachim A."/>
            <person name="Mizinduko M."/>
            <person name="Nyanga S."/>
            <person name="Kelly M."/>
            <person name="Kachwamba Y."/>
            <person name="Schaffer A.M."/>
            <person name="Nyanga A.S."/>
            <person name="Mghamba J."/>
            <person name="Mosha F.S."/>
            <person name="Sack D.A."/>
            <person name="Stine O.C."/>
        </authorList>
    </citation>
    <scope>NUCLEOTIDE SEQUENCE</scope>
    <source>
        <strain evidence="2">TDS0091212</strain>
    </source>
</reference>
<dbReference type="InterPro" id="IPR004218">
    <property type="entry name" value="GSHS_ATP-bd"/>
</dbReference>
<dbReference type="GO" id="GO:0004363">
    <property type="term" value="F:glutathione synthase activity"/>
    <property type="evidence" value="ECO:0007669"/>
    <property type="project" value="InterPro"/>
</dbReference>
<feature type="domain" description="Prokaryotic glutathione synthetase ATP-binding" evidence="1">
    <location>
        <begin position="1"/>
        <end position="26"/>
    </location>
</feature>
<sequence>GLDVIGENLTEINVTSPTCIREIDNAFGTNIGEMLMAAIERKLKAK</sequence>
<protein>
    <submittedName>
        <fullName evidence="2">Glutathione synthase</fullName>
    </submittedName>
</protein>
<proteinExistence type="predicted"/>
<dbReference type="GO" id="GO:0005524">
    <property type="term" value="F:ATP binding"/>
    <property type="evidence" value="ECO:0007669"/>
    <property type="project" value="InterPro"/>
</dbReference>
<evidence type="ECO:0000259" key="1">
    <source>
        <dbReference type="Pfam" id="PF02955"/>
    </source>
</evidence>
<dbReference type="AlphaFoldDB" id="A0AAW4KLR4"/>
<accession>A0AAW4KLR4</accession>
<evidence type="ECO:0000313" key="2">
    <source>
        <dbReference type="EMBL" id="MBS7672436.1"/>
    </source>
</evidence>
<gene>
    <name evidence="2" type="ORF">KIN13_03085</name>
</gene>
<organism evidence="2 3">
    <name type="scientific">Vibrio cholerae</name>
    <dbReference type="NCBI Taxonomy" id="666"/>
    <lineage>
        <taxon>Bacteria</taxon>
        <taxon>Pseudomonadati</taxon>
        <taxon>Pseudomonadota</taxon>
        <taxon>Gammaproteobacteria</taxon>
        <taxon>Vibrionales</taxon>
        <taxon>Vibrionaceae</taxon>
        <taxon>Vibrio</taxon>
    </lineage>
</organism>
<comment type="caution">
    <text evidence="2">The sequence shown here is derived from an EMBL/GenBank/DDBJ whole genome shotgun (WGS) entry which is preliminary data.</text>
</comment>
<evidence type="ECO:0000313" key="3">
    <source>
        <dbReference type="Proteomes" id="UP001196338"/>
    </source>
</evidence>
<dbReference type="Gene3D" id="3.30.470.20">
    <property type="entry name" value="ATP-grasp fold, B domain"/>
    <property type="match status" value="1"/>
</dbReference>
<dbReference type="Pfam" id="PF02955">
    <property type="entry name" value="GSH-S_ATP"/>
    <property type="match status" value="1"/>
</dbReference>
<dbReference type="EMBL" id="JAHBND010000079">
    <property type="protein sequence ID" value="MBS7672436.1"/>
    <property type="molecule type" value="Genomic_DNA"/>
</dbReference>
<dbReference type="Proteomes" id="UP001196338">
    <property type="component" value="Unassembled WGS sequence"/>
</dbReference>
<reference evidence="2" key="1">
    <citation type="submission" date="2021-05" db="EMBL/GenBank/DDBJ databases">
        <authorList>
            <person name="Stine C."/>
        </authorList>
    </citation>
    <scope>NUCLEOTIDE SEQUENCE</scope>
    <source>
        <strain evidence="2">TDS0091212</strain>
    </source>
</reference>
<name>A0AAW4KLR4_VIBCL</name>